<proteinExistence type="predicted"/>
<evidence type="ECO:0000313" key="1">
    <source>
        <dbReference type="EMBL" id="MBZ2164474.1"/>
    </source>
</evidence>
<protein>
    <submittedName>
        <fullName evidence="1">Uncharacterized protein</fullName>
    </submittedName>
</protein>
<keyword evidence="2" id="KW-1185">Reference proteome</keyword>
<dbReference type="RefSeq" id="WP_223790156.1">
    <property type="nucleotide sequence ID" value="NZ_JAIOUQ010000001.1"/>
</dbReference>
<evidence type="ECO:0000313" key="2">
    <source>
        <dbReference type="Proteomes" id="UP000825933"/>
    </source>
</evidence>
<comment type="caution">
    <text evidence="1">The sequence shown here is derived from an EMBL/GenBank/DDBJ whole genome shotgun (WGS) entry which is preliminary data.</text>
</comment>
<dbReference type="AlphaFoldDB" id="A0A8T5ULB4"/>
<organism evidence="1 2">
    <name type="scientific">Methanobacterium spitsbergense</name>
    <dbReference type="NCBI Taxonomy" id="2874285"/>
    <lineage>
        <taxon>Archaea</taxon>
        <taxon>Methanobacteriati</taxon>
        <taxon>Methanobacteriota</taxon>
        <taxon>Methanomada group</taxon>
        <taxon>Methanobacteria</taxon>
        <taxon>Methanobacteriales</taxon>
        <taxon>Methanobacteriaceae</taxon>
        <taxon>Methanobacterium</taxon>
    </lineage>
</organism>
<dbReference type="Proteomes" id="UP000825933">
    <property type="component" value="Unassembled WGS sequence"/>
</dbReference>
<gene>
    <name evidence="1" type="ORF">K8N75_00185</name>
</gene>
<name>A0A8T5ULB4_9EURY</name>
<accession>A0A8T5ULB4</accession>
<sequence length="130" mass="15085">MKIRGDFVTNSSSASYILAMSETFYNEVYLEESGMDPFIKYYMDKIKNEGNKIIIDDEEVYLLKLDFNTQDGITLDGTEYEVSNSELDFVMHTYDVNDLDDETLLKFLYNIVITRPNLLYGIGLTVVYHN</sequence>
<reference evidence="2" key="1">
    <citation type="journal article" date="2022" name="Microbiol. Resour. Announc.">
        <title>Draft Genome Sequence of a Methanogenic Archaeon from West Spitsbergen Permafrost.</title>
        <authorList>
            <person name="Trubitsyn V."/>
            <person name="Rivkina E."/>
            <person name="Shcherbakova V."/>
        </authorList>
    </citation>
    <scope>NUCLEOTIDE SEQUENCE [LARGE SCALE GENOMIC DNA]</scope>
    <source>
        <strain evidence="2">VT</strain>
    </source>
</reference>
<dbReference type="EMBL" id="JAIOUQ010000001">
    <property type="protein sequence ID" value="MBZ2164474.1"/>
    <property type="molecule type" value="Genomic_DNA"/>
</dbReference>